<accession>A0A839TAB6</accession>
<protein>
    <submittedName>
        <fullName evidence="1">Uncharacterized protein</fullName>
    </submittedName>
</protein>
<name>A0A839TAB6_9GAMM</name>
<comment type="caution">
    <text evidence="1">The sequence shown here is derived from an EMBL/GenBank/DDBJ whole genome shotgun (WGS) entry which is preliminary data.</text>
</comment>
<gene>
    <name evidence="1" type="ORF">FHS24_000559</name>
</gene>
<dbReference type="AlphaFoldDB" id="A0A839TAB6"/>
<evidence type="ECO:0000313" key="1">
    <source>
        <dbReference type="EMBL" id="MBB3106068.1"/>
    </source>
</evidence>
<organism evidence="1 2">
    <name type="scientific">Psychrobacter luti</name>
    <dbReference type="NCBI Taxonomy" id="198481"/>
    <lineage>
        <taxon>Bacteria</taxon>
        <taxon>Pseudomonadati</taxon>
        <taxon>Pseudomonadota</taxon>
        <taxon>Gammaproteobacteria</taxon>
        <taxon>Moraxellales</taxon>
        <taxon>Moraxellaceae</taxon>
        <taxon>Psychrobacter</taxon>
    </lineage>
</organism>
<evidence type="ECO:0000313" key="2">
    <source>
        <dbReference type="Proteomes" id="UP000588111"/>
    </source>
</evidence>
<keyword evidence="2" id="KW-1185">Reference proteome</keyword>
<dbReference type="RefSeq" id="WP_183618496.1">
    <property type="nucleotide sequence ID" value="NZ_CAJHAH010000002.1"/>
</dbReference>
<proteinExistence type="predicted"/>
<dbReference type="Proteomes" id="UP000588111">
    <property type="component" value="Unassembled WGS sequence"/>
</dbReference>
<reference evidence="1 2" key="1">
    <citation type="submission" date="2020-08" db="EMBL/GenBank/DDBJ databases">
        <title>Genomic Encyclopedia of Type Strains, Phase III (KMG-III): the genomes of soil and plant-associated and newly described type strains.</title>
        <authorList>
            <person name="Whitman W."/>
        </authorList>
    </citation>
    <scope>NUCLEOTIDE SEQUENCE [LARGE SCALE GENOMIC DNA]</scope>
    <source>
        <strain evidence="1 2">CECT 5885</strain>
    </source>
</reference>
<dbReference type="EMBL" id="JACHXL010000001">
    <property type="protein sequence ID" value="MBB3106068.1"/>
    <property type="molecule type" value="Genomic_DNA"/>
</dbReference>
<sequence length="208" mass="24912">MKKQKIKYRKIRGINRRKRAIEKWGSRNKVLDIKNLKQMHRDYVKFWVSPWTDFSLINSVYPEPTGELKSLLIANLMSIYDLWDKALKQLEQPYDLQTWLFEGAISRSQVTCTINEPMDFTNVFEPVEEQPNEGIKSSNHYNDDTAEVLDRYDWTLHKYIQAYDLADPWDVEYIESVDNQQLLRTQTIGQKEYQMIEIDKVWLLLEQK</sequence>